<feature type="region of interest" description="Disordered" evidence="1">
    <location>
        <begin position="100"/>
        <end position="310"/>
    </location>
</feature>
<dbReference type="EMBL" id="JBFDAA010000019">
    <property type="protein sequence ID" value="KAL1115824.1"/>
    <property type="molecule type" value="Genomic_DNA"/>
</dbReference>
<feature type="region of interest" description="Disordered" evidence="1">
    <location>
        <begin position="1"/>
        <end position="87"/>
    </location>
</feature>
<feature type="compositionally biased region" description="Basic and acidic residues" evidence="1">
    <location>
        <begin position="27"/>
        <end position="52"/>
    </location>
</feature>
<dbReference type="SUPFAM" id="SSF56672">
    <property type="entry name" value="DNA/RNA polymerases"/>
    <property type="match status" value="1"/>
</dbReference>
<feature type="region of interest" description="Disordered" evidence="1">
    <location>
        <begin position="885"/>
        <end position="950"/>
    </location>
</feature>
<keyword evidence="4" id="KW-1185">Reference proteome</keyword>
<sequence length="950" mass="105131">MASKRRNLFHENKTQEMTKTGSGARVKGADLDSDSRTKGSSREFKGSSDHNRAFRATRQGTAREDARNFPSKEADGKEKEAQKKLYQPRFKIVAGRIVPVDIVNKEGTPVPQPSSSRMDGSTSAAPHLKKCGPKLDSQPARQHRNGRVSPTNSKNVSARDKKVEETQCRNKDVKVRLKSIEERKAPSYMQEGTPVPQPSSSRMDGSTSAAPHPKKCGPKLDSQPARQHRNGRVSPTNSKNVSARDKKVEETQCRNKGLQERLKRVEERKPTSHMQTHDGATKAGGTDLKEEVSNVPEPEVLARSCGGGSTAHVEYSSVNAENRVEIISTALPPNDISANIAVRHKISPTVSPRKEKEHEGEATRANMSPEYQERTSSEQFHSQVDGPNLHAPIASQHREKKELPNSNRNNSSNYTLREIYAKVNDVEEKMKTLALLEKCCHSNAESHYDADSVYLQATIGAMCAHVLLLSLLWRFRVIVGPDRSRYTTNETAYPFFSAAGEKSEAVSNPQYQGLASDGMIKRLGLLMPQAAHQETEAAPTLEMTPASMMTAPNQERPASDVKPDMVHSPYLVQEHHTGDKIYSSGGYISRLVKTPFKLLEGLNQVEITPPDLPPNGVSTSVEVDTISPAVNSVCPPSRTDEKVSFSDIESLRKEKEHEGEATETNNSPEYKETTPKTQASSSRMDGSASATPQPKKSGSKLDSQPPSQRRNEELRAKNKKNVTFGNKKAEEIRIQNKELRERLRIIKERKTTAVTNVRLQCLKTLDIRKYPRSCKVQVDTGSTSTLINVGVTRTQGWEACAVPCSCIAMNVSRPTPLRGKEWSDTVTVAYGFLEGLNEDAIQIYMDDIIVLSHSEQEHGRHLEQLLQRFKEFGLKASCEKSSFFNPSALPSESGQSDGRMKLTDKERGEVHNHGGYERSIGVGEDSTVRGPCPPVPDPIRTGTPLELMRS</sequence>
<evidence type="ECO:0000313" key="4">
    <source>
        <dbReference type="Proteomes" id="UP001558652"/>
    </source>
</evidence>
<gene>
    <name evidence="3" type="ORF">AAG570_006114</name>
</gene>
<dbReference type="Proteomes" id="UP001558652">
    <property type="component" value="Unassembled WGS sequence"/>
</dbReference>
<dbReference type="GO" id="GO:0071897">
    <property type="term" value="P:DNA biosynthetic process"/>
    <property type="evidence" value="ECO:0007669"/>
    <property type="project" value="UniProtKB-ARBA"/>
</dbReference>
<feature type="compositionally biased region" description="Polar residues" evidence="1">
    <location>
        <begin position="198"/>
        <end position="209"/>
    </location>
</feature>
<name>A0ABD0XX28_9HEMI</name>
<feature type="compositionally biased region" description="Basic and acidic residues" evidence="1">
    <location>
        <begin position="242"/>
        <end position="280"/>
    </location>
</feature>
<protein>
    <recommendedName>
        <fullName evidence="2">Reverse transcriptase domain-containing protein</fullName>
    </recommendedName>
</protein>
<reference evidence="3 4" key="1">
    <citation type="submission" date="2024-07" db="EMBL/GenBank/DDBJ databases">
        <title>Chromosome-level genome assembly of the water stick insect Ranatra chinensis (Heteroptera: Nepidae).</title>
        <authorList>
            <person name="Liu X."/>
        </authorList>
    </citation>
    <scope>NUCLEOTIDE SEQUENCE [LARGE SCALE GENOMIC DNA]</scope>
    <source>
        <strain evidence="3">Cailab_2021Rc</strain>
        <tissue evidence="3">Muscle</tissue>
    </source>
</reference>
<feature type="compositionally biased region" description="Basic and acidic residues" evidence="1">
    <location>
        <begin position="898"/>
        <end position="916"/>
    </location>
</feature>
<feature type="compositionally biased region" description="Basic and acidic residues" evidence="1">
    <location>
        <begin position="157"/>
        <end position="185"/>
    </location>
</feature>
<dbReference type="InterPro" id="IPR043502">
    <property type="entry name" value="DNA/RNA_pol_sf"/>
</dbReference>
<feature type="region of interest" description="Disordered" evidence="1">
    <location>
        <begin position="628"/>
        <end position="724"/>
    </location>
</feature>
<comment type="caution">
    <text evidence="3">The sequence shown here is derived from an EMBL/GenBank/DDBJ whole genome shotgun (WGS) entry which is preliminary data.</text>
</comment>
<organism evidence="3 4">
    <name type="scientific">Ranatra chinensis</name>
    <dbReference type="NCBI Taxonomy" id="642074"/>
    <lineage>
        <taxon>Eukaryota</taxon>
        <taxon>Metazoa</taxon>
        <taxon>Ecdysozoa</taxon>
        <taxon>Arthropoda</taxon>
        <taxon>Hexapoda</taxon>
        <taxon>Insecta</taxon>
        <taxon>Pterygota</taxon>
        <taxon>Neoptera</taxon>
        <taxon>Paraneoptera</taxon>
        <taxon>Hemiptera</taxon>
        <taxon>Heteroptera</taxon>
        <taxon>Panheteroptera</taxon>
        <taxon>Nepomorpha</taxon>
        <taxon>Nepidae</taxon>
        <taxon>Ranatrinae</taxon>
        <taxon>Ranatra</taxon>
    </lineage>
</organism>
<dbReference type="InterPro" id="IPR043128">
    <property type="entry name" value="Rev_trsase/Diguanyl_cyclase"/>
</dbReference>
<feature type="compositionally biased region" description="Basic and acidic residues" evidence="1">
    <location>
        <begin position="352"/>
        <end position="362"/>
    </location>
</feature>
<dbReference type="AlphaFoldDB" id="A0ABD0XX28"/>
<feature type="compositionally biased region" description="Polar residues" evidence="1">
    <location>
        <begin position="675"/>
        <end position="708"/>
    </location>
</feature>
<accession>A0ABD0XX28</accession>
<feature type="region of interest" description="Disordered" evidence="1">
    <location>
        <begin position="348"/>
        <end position="390"/>
    </location>
</feature>
<feature type="domain" description="Reverse transcriptase" evidence="2">
    <location>
        <begin position="833"/>
        <end position="885"/>
    </location>
</feature>
<evidence type="ECO:0000259" key="2">
    <source>
        <dbReference type="Pfam" id="PF00078"/>
    </source>
</evidence>
<dbReference type="Gene3D" id="3.30.70.270">
    <property type="match status" value="1"/>
</dbReference>
<feature type="compositionally biased region" description="Basic and acidic residues" evidence="1">
    <location>
        <begin position="638"/>
        <end position="660"/>
    </location>
</feature>
<proteinExistence type="predicted"/>
<dbReference type="Pfam" id="PF00078">
    <property type="entry name" value="RVT_1"/>
    <property type="match status" value="1"/>
</dbReference>
<feature type="compositionally biased region" description="Polar residues" evidence="1">
    <location>
        <begin position="113"/>
        <end position="124"/>
    </location>
</feature>
<dbReference type="InterPro" id="IPR000477">
    <property type="entry name" value="RT_dom"/>
</dbReference>
<evidence type="ECO:0000256" key="1">
    <source>
        <dbReference type="SAM" id="MobiDB-lite"/>
    </source>
</evidence>
<evidence type="ECO:0000313" key="3">
    <source>
        <dbReference type="EMBL" id="KAL1115824.1"/>
    </source>
</evidence>
<feature type="compositionally biased region" description="Basic and acidic residues" evidence="1">
    <location>
        <begin position="61"/>
        <end position="83"/>
    </location>
</feature>
<feature type="compositionally biased region" description="Polar residues" evidence="1">
    <location>
        <begin position="885"/>
        <end position="896"/>
    </location>
</feature>